<evidence type="ECO:0000256" key="20">
    <source>
        <dbReference type="ARBA" id="ARBA00036757"/>
    </source>
</evidence>
<evidence type="ECO:0000256" key="3">
    <source>
        <dbReference type="ARBA" id="ARBA00008919"/>
    </source>
</evidence>
<feature type="domain" description="Fucosyltransferase N-terminal" evidence="26">
    <location>
        <begin position="107"/>
        <end position="214"/>
    </location>
</feature>
<keyword evidence="6 24" id="KW-0808">Transferase</keyword>
<dbReference type="Pfam" id="PF17039">
    <property type="entry name" value="Glyco_tran_10_N"/>
    <property type="match status" value="1"/>
</dbReference>
<evidence type="ECO:0000256" key="15">
    <source>
        <dbReference type="ARBA" id="ARBA00029329"/>
    </source>
</evidence>
<dbReference type="InterPro" id="IPR031481">
    <property type="entry name" value="Glyco_tran_10_N"/>
</dbReference>
<comment type="pathway">
    <text evidence="2">Glycolipid biosynthesis.</text>
</comment>
<evidence type="ECO:0000256" key="14">
    <source>
        <dbReference type="ARBA" id="ARBA00023180"/>
    </source>
</evidence>
<evidence type="ECO:0000256" key="16">
    <source>
        <dbReference type="ARBA" id="ARBA00036053"/>
    </source>
</evidence>
<comment type="catalytic activity">
    <reaction evidence="17">
        <text>an alpha-Neu5Ac-(2-&gt;3)-beta-D-Gal-(1-&gt;4)-beta-D-GlcNAc-(1-&gt;3)-beta-D-Gal-(1-&gt;4)-beta-D-GlcNAc derivative + GDP-beta-L-fucose = an alpha-Neu5Ac-(2-&gt;3)-beta-D-Gal-(1-&gt;4)-beta-D-GlcNAc-(1-&gt;3)-beta-D-Gal-(1-&gt;4)-[alpha-L-Fuc-(1-&gt;3)]-beta-D-GlcNAc derivative + GDP + H(+)</text>
        <dbReference type="Rhea" id="RHEA:68044"/>
        <dbReference type="ChEBI" id="CHEBI:15378"/>
        <dbReference type="ChEBI" id="CHEBI:57273"/>
        <dbReference type="ChEBI" id="CHEBI:58189"/>
        <dbReference type="ChEBI" id="CHEBI:145343"/>
        <dbReference type="ChEBI" id="CHEBI:176900"/>
    </reaction>
    <physiologicalReaction direction="left-to-right" evidence="17">
        <dbReference type="Rhea" id="RHEA:68045"/>
    </physiologicalReaction>
</comment>
<comment type="catalytic activity">
    <reaction evidence="23">
        <text>an alpha-L-Fuc-(1-&gt;2)-beta-D-Gal-(1-&gt;4)-beta-D-GlcNAc derivative + GDP-beta-L-fucose = an alpha-L-Fuc-(1-&gt;2)-beta-D-Gal-(1-&gt;4)-[alpha-L-Fuc-(1-&gt;3)]-beta-D-GlcNAc derivative + GDP + H(+)</text>
        <dbReference type="Rhea" id="RHEA:77191"/>
        <dbReference type="ChEBI" id="CHEBI:15378"/>
        <dbReference type="ChEBI" id="CHEBI:57273"/>
        <dbReference type="ChEBI" id="CHEBI:58189"/>
        <dbReference type="ChEBI" id="CHEBI:133510"/>
        <dbReference type="ChEBI" id="CHEBI:195560"/>
    </reaction>
    <physiologicalReaction direction="left-to-right" evidence="23">
        <dbReference type="Rhea" id="RHEA:77192"/>
    </physiologicalReaction>
</comment>
<evidence type="ECO:0000256" key="12">
    <source>
        <dbReference type="ARBA" id="ARBA00023136"/>
    </source>
</evidence>
<evidence type="ECO:0000259" key="26">
    <source>
        <dbReference type="Pfam" id="PF17039"/>
    </source>
</evidence>
<evidence type="ECO:0000256" key="24">
    <source>
        <dbReference type="RuleBase" id="RU003832"/>
    </source>
</evidence>
<sequence>MFPLGPLKMYDFELESAIINKKLINFKSKYFDYGFCSLCTFSGQTISSGTFHKTLRPLLFSIFIIGCFVTYFFMYFKPSISWLNGPLESSDSANRIHPVFTAKSDKNVTTVLVWLWPFGKTYEANICSSTFNIEGCFITGDRKFYNKSDGVVIHHRDIAGDLSNLPTSQRPPFQKWIWMNLESPSNSPKLPGINNLFNLSLNYRQDSDIQVPYGSIVAAETMENFVPPSKNKLVCWIVSNWNPRHVRSTYYNELKKHIEVHAYGRAFGKYIANNDYIPTMASCKFYLSFENSIHKDYITEKLYIPLSLGTVPVVLGTSRQNYENFVQGDAFIHVDDFNTPKELAEYLLLLDKNEELYLRYFKWKQNFKVNRAHFWAEHTCQACDYLKRHQEYRAFNNLNKWYWG</sequence>
<evidence type="ECO:0000256" key="19">
    <source>
        <dbReference type="ARBA" id="ARBA00036481"/>
    </source>
</evidence>
<evidence type="ECO:0000256" key="2">
    <source>
        <dbReference type="ARBA" id="ARBA00004934"/>
    </source>
</evidence>
<evidence type="ECO:0000256" key="1">
    <source>
        <dbReference type="ARBA" id="ARBA00004922"/>
    </source>
</evidence>
<evidence type="ECO:0000256" key="7">
    <source>
        <dbReference type="ARBA" id="ARBA00022692"/>
    </source>
</evidence>
<evidence type="ECO:0000313" key="27">
    <source>
        <dbReference type="EMBL" id="MEQ2203901.1"/>
    </source>
</evidence>
<evidence type="ECO:0000313" key="28">
    <source>
        <dbReference type="Proteomes" id="UP001434883"/>
    </source>
</evidence>
<evidence type="ECO:0000256" key="22">
    <source>
        <dbReference type="ARBA" id="ARBA00043828"/>
    </source>
</evidence>
<keyword evidence="10 24" id="KW-0333">Golgi apparatus</keyword>
<dbReference type="PANTHER" id="PTHR11929:SF10">
    <property type="entry name" value="4-GALACTOSYL-N-ACETYLGLUCOSAMINIDE 3-ALPHA-L-FUCOSYLTRANSFERASE 9"/>
    <property type="match status" value="1"/>
</dbReference>
<comment type="catalytic activity">
    <reaction evidence="19">
        <text>an N-acetyl-alpha-neuraminyl-(2-&gt;3)-beta-D-galactosyl-(1-&gt;4)-N-acetyl-beta-D-glucosaminyl derivative + GDP-beta-L-fucose = an alpha-Neu5Ac-(2-&gt;3)-beta-D-Gal-(1-&gt;4)-[alpha-L-Fuc-(1-&gt;3)]-beta-D-GlcNAc derivative + GDP + H(+)</text>
        <dbReference type="Rhea" id="RHEA:56076"/>
        <dbReference type="ChEBI" id="CHEBI:15378"/>
        <dbReference type="ChEBI" id="CHEBI:57273"/>
        <dbReference type="ChEBI" id="CHEBI:58189"/>
        <dbReference type="ChEBI" id="CHEBI:136545"/>
        <dbReference type="ChEBI" id="CHEBI:139509"/>
    </reaction>
    <physiologicalReaction direction="left-to-right" evidence="19">
        <dbReference type="Rhea" id="RHEA:56077"/>
    </physiologicalReaction>
</comment>
<comment type="catalytic activity">
    <reaction evidence="15">
        <text>a beta-D-galactosyl-(1-&gt;4)-N-acetyl-beta-D-glucosaminyl derivative + GDP-beta-L-fucose = a beta-D-galactosyl-(1-&gt;4)-[alpha-L-fucosyl-(1-&gt;3)]-N-acetyl-beta-D-glucosaminyl derivative + GDP + H(+)</text>
        <dbReference type="Rhea" id="RHEA:14257"/>
        <dbReference type="ChEBI" id="CHEBI:15378"/>
        <dbReference type="ChEBI" id="CHEBI:57273"/>
        <dbReference type="ChEBI" id="CHEBI:58189"/>
        <dbReference type="ChEBI" id="CHEBI:133507"/>
        <dbReference type="ChEBI" id="CHEBI:137941"/>
        <dbReference type="EC" id="2.4.1.152"/>
    </reaction>
    <physiologicalReaction direction="left-to-right" evidence="15">
        <dbReference type="Rhea" id="RHEA:14258"/>
    </physiologicalReaction>
</comment>
<proteinExistence type="inferred from homology"/>
<dbReference type="Gene3D" id="3.40.50.11660">
    <property type="entry name" value="Glycosyl transferase family 10, C-terminal domain"/>
    <property type="match status" value="1"/>
</dbReference>
<evidence type="ECO:0000256" key="10">
    <source>
        <dbReference type="ARBA" id="ARBA00023034"/>
    </source>
</evidence>
<feature type="domain" description="Fucosyltransferase C-terminal" evidence="25">
    <location>
        <begin position="228"/>
        <end position="401"/>
    </location>
</feature>
<comment type="catalytic activity">
    <reaction evidence="16">
        <text>alpha-D-galactosyl-(1-&gt;3)-beta-D-galactosyl-(1-&gt;4)-N-acetyl-beta-D-glucosaminyl-(1-&gt;3)-beta-D-galactosyl-(1-&gt;4)-beta-D-glucosyl-(1&lt;-&gt;1')-ceramide + GDP-beta-L-fucose = a neolactoside IV(3)-alpha-Gal,III(3)-alpha-Fuc-nLc4Cer + GDP + H(+)</text>
        <dbReference type="Rhea" id="RHEA:48380"/>
        <dbReference type="ChEBI" id="CHEBI:15378"/>
        <dbReference type="ChEBI" id="CHEBI:57273"/>
        <dbReference type="ChEBI" id="CHEBI:58189"/>
        <dbReference type="ChEBI" id="CHEBI:90380"/>
        <dbReference type="ChEBI" id="CHEBI:90381"/>
    </reaction>
    <physiologicalReaction direction="left-to-right" evidence="16">
        <dbReference type="Rhea" id="RHEA:48381"/>
    </physiologicalReaction>
</comment>
<organism evidence="27 28">
    <name type="scientific">Xenoophorus captivus</name>
    <dbReference type="NCBI Taxonomy" id="1517983"/>
    <lineage>
        <taxon>Eukaryota</taxon>
        <taxon>Metazoa</taxon>
        <taxon>Chordata</taxon>
        <taxon>Craniata</taxon>
        <taxon>Vertebrata</taxon>
        <taxon>Euteleostomi</taxon>
        <taxon>Actinopterygii</taxon>
        <taxon>Neopterygii</taxon>
        <taxon>Teleostei</taxon>
        <taxon>Neoteleostei</taxon>
        <taxon>Acanthomorphata</taxon>
        <taxon>Ovalentaria</taxon>
        <taxon>Atherinomorphae</taxon>
        <taxon>Cyprinodontiformes</taxon>
        <taxon>Goodeidae</taxon>
        <taxon>Xenoophorus</taxon>
    </lineage>
</organism>
<evidence type="ECO:0000256" key="6">
    <source>
        <dbReference type="ARBA" id="ARBA00022679"/>
    </source>
</evidence>
<keyword evidence="28" id="KW-1185">Reference proteome</keyword>
<dbReference type="InterPro" id="IPR055270">
    <property type="entry name" value="Glyco_tran_10_C"/>
</dbReference>
<evidence type="ECO:0000256" key="13">
    <source>
        <dbReference type="ARBA" id="ARBA00023157"/>
    </source>
</evidence>
<keyword evidence="11" id="KW-0443">Lipid metabolism</keyword>
<evidence type="ECO:0000256" key="9">
    <source>
        <dbReference type="ARBA" id="ARBA00022989"/>
    </source>
</evidence>
<dbReference type="Proteomes" id="UP001434883">
    <property type="component" value="Unassembled WGS sequence"/>
</dbReference>
<keyword evidence="8" id="KW-0735">Signal-anchor</keyword>
<feature type="transmembrane region" description="Helical" evidence="24">
    <location>
        <begin position="58"/>
        <end position="76"/>
    </location>
</feature>
<keyword evidence="7 24" id="KW-0812">Transmembrane</keyword>
<keyword evidence="14" id="KW-0325">Glycoprotein</keyword>
<comment type="catalytic activity">
    <reaction evidence="22">
        <text>beta-D-Gal-(1-&gt;4)-beta-D-GlcNAc-(1-&gt;3)-beta-D-Gal-(1-&gt;4)-D-Glc + GDP-beta-L-fucose = beta-D-Gal-(1-&gt;4)-[alpha-L-Fuc-(1-&gt;3)]-beta-D-GlcNAc-(1-&gt;3)-beta-D-Gal-(1-&gt;4)-D-Glc + GDP + H(+)</text>
        <dbReference type="Rhea" id="RHEA:77187"/>
        <dbReference type="ChEBI" id="CHEBI:15378"/>
        <dbReference type="ChEBI" id="CHEBI:57273"/>
        <dbReference type="ChEBI" id="CHEBI:58189"/>
        <dbReference type="ChEBI" id="CHEBI:60239"/>
        <dbReference type="ChEBI" id="CHEBI:61352"/>
    </reaction>
    <physiologicalReaction direction="left-to-right" evidence="22">
        <dbReference type="Rhea" id="RHEA:77188"/>
    </physiologicalReaction>
</comment>
<comment type="subcellular location">
    <subcellularLocation>
        <location evidence="24">Golgi apparatus</location>
        <location evidence="24">Golgi stack membrane</location>
        <topology evidence="24">Single-pass type II membrane protein</topology>
    </subcellularLocation>
    <subcellularLocation>
        <location evidence="21">Golgi apparatus</location>
        <location evidence="21">trans-Golgi network membrane</location>
        <topology evidence="21">Single-pass type II membrane protein</topology>
    </subcellularLocation>
</comment>
<evidence type="ECO:0000259" key="25">
    <source>
        <dbReference type="Pfam" id="PF00852"/>
    </source>
</evidence>
<comment type="caution">
    <text evidence="27">The sequence shown here is derived from an EMBL/GenBank/DDBJ whole genome shotgun (WGS) entry which is preliminary data.</text>
</comment>
<dbReference type="PANTHER" id="PTHR11929">
    <property type="entry name" value="ALPHA- 1,3 -FUCOSYLTRANSFERASE"/>
    <property type="match status" value="1"/>
</dbReference>
<dbReference type="InterPro" id="IPR001503">
    <property type="entry name" value="Glyco_trans_10"/>
</dbReference>
<evidence type="ECO:0000256" key="17">
    <source>
        <dbReference type="ARBA" id="ARBA00036234"/>
    </source>
</evidence>
<dbReference type="EC" id="2.4.1.-" evidence="24"/>
<name>A0ABV0R893_9TELE</name>
<comment type="subunit">
    <text evidence="4">Homodimer.</text>
</comment>
<keyword evidence="5 24" id="KW-0328">Glycosyltransferase</keyword>
<evidence type="ECO:0000256" key="4">
    <source>
        <dbReference type="ARBA" id="ARBA00011738"/>
    </source>
</evidence>
<evidence type="ECO:0000256" key="21">
    <source>
        <dbReference type="ARBA" id="ARBA00037848"/>
    </source>
</evidence>
<protein>
    <recommendedName>
        <fullName evidence="24">Fucosyltransferase</fullName>
        <ecNumber evidence="24">2.4.1.-</ecNumber>
    </recommendedName>
</protein>
<dbReference type="Pfam" id="PF00852">
    <property type="entry name" value="Glyco_transf_10"/>
    <property type="match status" value="1"/>
</dbReference>
<comment type="catalytic activity">
    <reaction evidence="18">
        <text>alpha-N-glycoloylneuraminosyl-(2-&gt;3)-beta-D-galactosyl-(1-&gt;4)-N-acetyl-beta-D-glucosaminyl-(1-&gt;3)-beta-D-galactosyl-(1-&gt;4)-N-acetyl-beta-D-glucosaminyl-(1-&gt;3)-beta-D-galactosyl-(1-&gt;4)-beta-D-glucosyl-(1&lt;-&gt;1')-ceramide + GDP-beta-L-fucose = alpha-N-glycoloylneuraminosyl-(2-&gt;3)-beta-D-galactosyl-(1-&gt;4)-N-acetyl-beta-D-glucosaminyl-(1-&gt;3)-beta-D-galactosyl-(1-&gt;4)-[alpha-L-fucosyl-(1-&gt;3)]-N-acetyl-beta-D-glucosaminyl-(1-&gt;3)-beta-D-galactosyl-(1-&gt;4)-beta-D-glucosyl-(1&lt;-&gt;1')-ceramide + GDP + H(+)</text>
        <dbReference type="Rhea" id="RHEA:48388"/>
        <dbReference type="ChEBI" id="CHEBI:15378"/>
        <dbReference type="ChEBI" id="CHEBI:57273"/>
        <dbReference type="ChEBI" id="CHEBI:58189"/>
        <dbReference type="ChEBI" id="CHEBI:90383"/>
        <dbReference type="ChEBI" id="CHEBI:90384"/>
    </reaction>
    <physiologicalReaction direction="left-to-right" evidence="18">
        <dbReference type="Rhea" id="RHEA:48389"/>
    </physiologicalReaction>
</comment>
<dbReference type="EMBL" id="JAHRIN010035161">
    <property type="protein sequence ID" value="MEQ2203901.1"/>
    <property type="molecule type" value="Genomic_DNA"/>
</dbReference>
<dbReference type="InterPro" id="IPR038577">
    <property type="entry name" value="GT10-like_C_sf"/>
</dbReference>
<gene>
    <name evidence="27" type="ORF">XENOCAPTIV_005123</name>
</gene>
<comment type="catalytic activity">
    <reaction evidence="20">
        <text>a neolactoside nLc4Cer + GDP-beta-L-fucose = a neolactoside III(3)-alpha-Fuc-nLc4Cer + GDP + H(+)</text>
        <dbReference type="Rhea" id="RHEA:48376"/>
        <dbReference type="ChEBI" id="CHEBI:15378"/>
        <dbReference type="ChEBI" id="CHEBI:57273"/>
        <dbReference type="ChEBI" id="CHEBI:58189"/>
        <dbReference type="ChEBI" id="CHEBI:90376"/>
        <dbReference type="ChEBI" id="CHEBI:90379"/>
    </reaction>
    <physiologicalReaction direction="left-to-right" evidence="20">
        <dbReference type="Rhea" id="RHEA:48377"/>
    </physiologicalReaction>
</comment>
<comment type="similarity">
    <text evidence="3 24">Belongs to the glycosyltransferase 10 family.</text>
</comment>
<accession>A0ABV0R893</accession>
<evidence type="ECO:0000256" key="23">
    <source>
        <dbReference type="ARBA" id="ARBA00043838"/>
    </source>
</evidence>
<keyword evidence="12 24" id="KW-0472">Membrane</keyword>
<reference evidence="27 28" key="1">
    <citation type="submission" date="2021-06" db="EMBL/GenBank/DDBJ databases">
        <authorList>
            <person name="Palmer J.M."/>
        </authorList>
    </citation>
    <scope>NUCLEOTIDE SEQUENCE [LARGE SCALE GENOMIC DNA]</scope>
    <source>
        <strain evidence="27 28">XC_2019</strain>
        <tissue evidence="27">Muscle</tissue>
    </source>
</reference>
<keyword evidence="9 24" id="KW-1133">Transmembrane helix</keyword>
<comment type="pathway">
    <text evidence="1">Protein modification; protein glycosylation.</text>
</comment>
<evidence type="ECO:0000256" key="8">
    <source>
        <dbReference type="ARBA" id="ARBA00022968"/>
    </source>
</evidence>
<evidence type="ECO:0000256" key="5">
    <source>
        <dbReference type="ARBA" id="ARBA00022676"/>
    </source>
</evidence>
<evidence type="ECO:0000256" key="18">
    <source>
        <dbReference type="ARBA" id="ARBA00036295"/>
    </source>
</evidence>
<keyword evidence="13" id="KW-1015">Disulfide bond</keyword>
<dbReference type="SUPFAM" id="SSF53756">
    <property type="entry name" value="UDP-Glycosyltransferase/glycogen phosphorylase"/>
    <property type="match status" value="1"/>
</dbReference>
<evidence type="ECO:0000256" key="11">
    <source>
        <dbReference type="ARBA" id="ARBA00023098"/>
    </source>
</evidence>